<dbReference type="GO" id="GO:0005975">
    <property type="term" value="P:carbohydrate metabolic process"/>
    <property type="evidence" value="ECO:0007669"/>
    <property type="project" value="InterPro"/>
</dbReference>
<dbReference type="PANTHER" id="PTHR30480:SF8">
    <property type="entry name" value="PUTATIVE (AFU_ORTHOLOGUE AFUA_8G04060)-RELATED"/>
    <property type="match status" value="1"/>
</dbReference>
<protein>
    <recommendedName>
        <fullName evidence="4">Glycoside hydrolase family 3 N-terminal domain-containing protein</fullName>
    </recommendedName>
</protein>
<comment type="similarity">
    <text evidence="1">Belongs to the glycosyl hydrolase 3 family.</text>
</comment>
<evidence type="ECO:0000313" key="6">
    <source>
        <dbReference type="Proteomes" id="UP000307173"/>
    </source>
</evidence>
<keyword evidence="3" id="KW-0326">Glycosidase</keyword>
<dbReference type="SUPFAM" id="SSF55729">
    <property type="entry name" value="Acyl-CoA N-acyltransferases (Nat)"/>
    <property type="match status" value="1"/>
</dbReference>
<evidence type="ECO:0000259" key="4">
    <source>
        <dbReference type="Pfam" id="PF00933"/>
    </source>
</evidence>
<keyword evidence="6" id="KW-1185">Reference proteome</keyword>
<dbReference type="SUPFAM" id="SSF51445">
    <property type="entry name" value="(Trans)glycosidases"/>
    <property type="match status" value="1"/>
</dbReference>
<sequence>MNTVGKFFIIGFEGTDITPEIKSLISEYRVGTIILSGRNFLNAKQAKKLILSLQTLAWEQNYEYPINFIIDEEGGMLNSLFDEIYITQFPGAMALAATGDTQIIYDVYRAIAKELKSIGFSMCMGPVLDILKNTTNNLAQHMIGVRSFGYSLDVVVKCAEAAARAFKDENFLNCGKHFPGYGSATVNSNFELPMILESTEQLLEFNAIPYIKLMEKDLLDSVLVGGCAVSGVNNTDLHACLSPTIVSNILRDKLNFNGVVVSECLLLEALDRNFGVVQGCISAFSVGCDLIMVCSNFEIQKQAISALASVIDDQLIDSEILQKSSARIKNLQMKLPSWDYVKNNIFLDQDILYQHKLLSVRAYESAITVIRDAGLPITKYLTPNIETENAILILTPLISPLYETVDIHGNRSHINNKKYSESLDKLNYGEDVFIEFGKMLSDYKPGYKIYHTSYNSNGLTSFHEELILKSNVVLFFTAETTTNMYQVGVSKHVSMLCNTGKRNDTHPINRQMIIISVSSPTDFLYDINIGGLPTGYICTYDYTINALCHLPKILFGDFKSNGKIPGIPVQCSTEHKPLNKTNKNRTHSWLVEKFDYKRDWGNCIQLLKSNNYLDFLAKEASLNGLKRLFMDTENHTSFVVRNTSSKTILGISVTWVSGGTLGRGKTGNLIFLLVDKNKRGISIGSHLYTKTIKFLMEEQKCTKLFLGRDFPKFTIINDLFTTQSEANTETLRFFQSYGWDFSGTLNNMKSKNPLKRNTKLLPIPKTPSRISINNLLTNDTVSQSMEHQTMKYLMKLDDVRTWKVAEYLVRQLQVVGVMFDIRNDPTDVFLMLKTKSVDENNTTKHDYDNPFYQDDCDNNYEIYSQLYEDFNSSGERQFINDKGNLDIIVALEPTRRSVVGSLIVFTNESKFTKFYPFLETLDNSGEPFVCIAGHHIDPSYTTLFESFKLGLVCTALMYVKGKHSNCKKCYILDVGENQLRSLQSNGFKIVEKYYNFYSLLVNDNI</sequence>
<dbReference type="InterPro" id="IPR016181">
    <property type="entry name" value="Acyl_CoA_acyltransferase"/>
</dbReference>
<proteinExistence type="inferred from homology"/>
<dbReference type="Gene3D" id="3.20.20.300">
    <property type="entry name" value="Glycoside hydrolase, family 3, N-terminal domain"/>
    <property type="match status" value="1"/>
</dbReference>
<dbReference type="GO" id="GO:0009254">
    <property type="term" value="P:peptidoglycan turnover"/>
    <property type="evidence" value="ECO:0007669"/>
    <property type="project" value="TreeGrafter"/>
</dbReference>
<dbReference type="STRING" id="52247.A0A4V4NGB5"/>
<dbReference type="InterPro" id="IPR001764">
    <property type="entry name" value="Glyco_hydro_3_N"/>
</dbReference>
<dbReference type="InterPro" id="IPR017853">
    <property type="entry name" value="GH"/>
</dbReference>
<dbReference type="EMBL" id="SELW01000012">
    <property type="protein sequence ID" value="TID31370.1"/>
    <property type="molecule type" value="Genomic_DNA"/>
</dbReference>
<organism evidence="5 6">
    <name type="scientific">Pichia inconspicua</name>
    <dbReference type="NCBI Taxonomy" id="52247"/>
    <lineage>
        <taxon>Eukaryota</taxon>
        <taxon>Fungi</taxon>
        <taxon>Dikarya</taxon>
        <taxon>Ascomycota</taxon>
        <taxon>Saccharomycotina</taxon>
        <taxon>Pichiomycetes</taxon>
        <taxon>Pichiales</taxon>
        <taxon>Pichiaceae</taxon>
        <taxon>Pichia</taxon>
    </lineage>
</organism>
<dbReference type="AlphaFoldDB" id="A0A4V4NGB5"/>
<dbReference type="OrthoDB" id="4215304at2759"/>
<dbReference type="PANTHER" id="PTHR30480">
    <property type="entry name" value="BETA-HEXOSAMINIDASE-RELATED"/>
    <property type="match status" value="1"/>
</dbReference>
<dbReference type="InterPro" id="IPR050226">
    <property type="entry name" value="NagZ_Beta-hexosaminidase"/>
</dbReference>
<evidence type="ECO:0000256" key="3">
    <source>
        <dbReference type="ARBA" id="ARBA00023295"/>
    </source>
</evidence>
<feature type="domain" description="Glycoside hydrolase family 3 N-terminal" evidence="4">
    <location>
        <begin position="17"/>
        <end position="330"/>
    </location>
</feature>
<keyword evidence="2" id="KW-0378">Hydrolase</keyword>
<evidence type="ECO:0000256" key="1">
    <source>
        <dbReference type="ARBA" id="ARBA00005336"/>
    </source>
</evidence>
<evidence type="ECO:0000256" key="2">
    <source>
        <dbReference type="ARBA" id="ARBA00022801"/>
    </source>
</evidence>
<dbReference type="Gene3D" id="3.40.630.30">
    <property type="match status" value="1"/>
</dbReference>
<gene>
    <name evidence="5" type="ORF">CANINC_000081</name>
</gene>
<dbReference type="GO" id="GO:0004553">
    <property type="term" value="F:hydrolase activity, hydrolyzing O-glycosyl compounds"/>
    <property type="evidence" value="ECO:0007669"/>
    <property type="project" value="InterPro"/>
</dbReference>
<comment type="caution">
    <text evidence="5">The sequence shown here is derived from an EMBL/GenBank/DDBJ whole genome shotgun (WGS) entry which is preliminary data.</text>
</comment>
<dbReference type="InterPro" id="IPR036962">
    <property type="entry name" value="Glyco_hydro_3_N_sf"/>
</dbReference>
<dbReference type="Proteomes" id="UP000307173">
    <property type="component" value="Unassembled WGS sequence"/>
</dbReference>
<accession>A0A4V4NGB5</accession>
<evidence type="ECO:0000313" key="5">
    <source>
        <dbReference type="EMBL" id="TID31370.1"/>
    </source>
</evidence>
<reference evidence="5 6" key="1">
    <citation type="journal article" date="2019" name="Front. Genet.">
        <title>Whole-Genome Sequencing of the Opportunistic Yeast Pathogen Candida inconspicua Uncovers Its Hybrid Origin.</title>
        <authorList>
            <person name="Mixao V."/>
            <person name="Hansen A.P."/>
            <person name="Saus E."/>
            <person name="Boekhout T."/>
            <person name="Lass-Florl C."/>
            <person name="Gabaldon T."/>
        </authorList>
    </citation>
    <scope>NUCLEOTIDE SEQUENCE [LARGE SCALE GENOMIC DNA]</scope>
    <source>
        <strain evidence="5 6">CBS 180</strain>
    </source>
</reference>
<dbReference type="Pfam" id="PF00933">
    <property type="entry name" value="Glyco_hydro_3"/>
    <property type="match status" value="1"/>
</dbReference>
<name>A0A4V4NGB5_9ASCO</name>